<organism evidence="1">
    <name type="scientific">freshwater metagenome</name>
    <dbReference type="NCBI Taxonomy" id="449393"/>
    <lineage>
        <taxon>unclassified sequences</taxon>
        <taxon>metagenomes</taxon>
        <taxon>ecological metagenomes</taxon>
    </lineage>
</organism>
<evidence type="ECO:0000313" key="1">
    <source>
        <dbReference type="EMBL" id="CAB4874209.1"/>
    </source>
</evidence>
<dbReference type="AlphaFoldDB" id="A0A6J7E0W6"/>
<dbReference type="EMBL" id="CAFBLI010000101">
    <property type="protein sequence ID" value="CAB4874209.1"/>
    <property type="molecule type" value="Genomic_DNA"/>
</dbReference>
<accession>A0A6J7E0W6</accession>
<proteinExistence type="predicted"/>
<sequence>MSLSRSAASASATVLSAARTIGSVVIIPPAE</sequence>
<name>A0A6J7E0W6_9ZZZZ</name>
<protein>
    <submittedName>
        <fullName evidence="1">Unannotated protein</fullName>
    </submittedName>
</protein>
<gene>
    <name evidence="1" type="ORF">UFOPK3306_01106</name>
</gene>
<reference evidence="1" key="1">
    <citation type="submission" date="2020-05" db="EMBL/GenBank/DDBJ databases">
        <authorList>
            <person name="Chiriac C."/>
            <person name="Salcher M."/>
            <person name="Ghai R."/>
            <person name="Kavagutti S V."/>
        </authorList>
    </citation>
    <scope>NUCLEOTIDE SEQUENCE</scope>
</reference>